<sequence length="139" mass="16404">MQEQQEKDSITFTYLKAFIDRSNSVEDPIYKDHLKIIATNKNQSNQCMREFFLSIIQHLDEFLHYSQCVKQVALQDLDLNSTNMDLQNLLLALKIEMQYGTRDKTTIDRYFEAIMLKNPFENLQNLQNQYSDDEVTAPN</sequence>
<protein>
    <submittedName>
        <fullName evidence="2">Hypothetical_protein</fullName>
    </submittedName>
</protein>
<evidence type="ECO:0000313" key="1">
    <source>
        <dbReference type="EMBL" id="CAI9921124.1"/>
    </source>
</evidence>
<evidence type="ECO:0000313" key="3">
    <source>
        <dbReference type="Proteomes" id="UP001642409"/>
    </source>
</evidence>
<reference evidence="2 3" key="2">
    <citation type="submission" date="2024-07" db="EMBL/GenBank/DDBJ databases">
        <authorList>
            <person name="Akdeniz Z."/>
        </authorList>
    </citation>
    <scope>NUCLEOTIDE SEQUENCE [LARGE SCALE GENOMIC DNA]</scope>
</reference>
<reference evidence="1" key="1">
    <citation type="submission" date="2023-06" db="EMBL/GenBank/DDBJ databases">
        <authorList>
            <person name="Kurt Z."/>
        </authorList>
    </citation>
    <scope>NUCLEOTIDE SEQUENCE</scope>
</reference>
<dbReference type="Proteomes" id="UP001642409">
    <property type="component" value="Unassembled WGS sequence"/>
</dbReference>
<name>A0AA86NJI5_9EUKA</name>
<accession>A0AA86NJI5</accession>
<comment type="caution">
    <text evidence="1">The sequence shown here is derived from an EMBL/GenBank/DDBJ whole genome shotgun (WGS) entry which is preliminary data.</text>
</comment>
<keyword evidence="3" id="KW-1185">Reference proteome</keyword>
<proteinExistence type="predicted"/>
<gene>
    <name evidence="2" type="ORF">HINF_LOCUS75475</name>
    <name evidence="1" type="ORF">HINF_LOCUS8769</name>
</gene>
<dbReference type="EMBL" id="CATOUU010000215">
    <property type="protein sequence ID" value="CAI9921124.1"/>
    <property type="molecule type" value="Genomic_DNA"/>
</dbReference>
<evidence type="ECO:0000313" key="2">
    <source>
        <dbReference type="EMBL" id="CAL6109500.1"/>
    </source>
</evidence>
<organism evidence="1">
    <name type="scientific">Hexamita inflata</name>
    <dbReference type="NCBI Taxonomy" id="28002"/>
    <lineage>
        <taxon>Eukaryota</taxon>
        <taxon>Metamonada</taxon>
        <taxon>Diplomonadida</taxon>
        <taxon>Hexamitidae</taxon>
        <taxon>Hexamitinae</taxon>
        <taxon>Hexamita</taxon>
    </lineage>
</organism>
<dbReference type="AlphaFoldDB" id="A0AA86NJI5"/>
<dbReference type="EMBL" id="CAXDID020000670">
    <property type="protein sequence ID" value="CAL6109500.1"/>
    <property type="molecule type" value="Genomic_DNA"/>
</dbReference>